<dbReference type="PROSITE" id="PS51257">
    <property type="entry name" value="PROKAR_LIPOPROTEIN"/>
    <property type="match status" value="1"/>
</dbReference>
<dbReference type="Gene3D" id="3.10.20.310">
    <property type="entry name" value="membrane protein fhac"/>
    <property type="match status" value="1"/>
</dbReference>
<reference evidence="8 9" key="1">
    <citation type="submission" date="2024-09" db="EMBL/GenBank/DDBJ databases">
        <authorList>
            <person name="Sun Q."/>
            <person name="Mori K."/>
        </authorList>
    </citation>
    <scope>NUCLEOTIDE SEQUENCE [LARGE SCALE GENOMIC DNA]</scope>
    <source>
        <strain evidence="8 9">CECT 8286</strain>
    </source>
</reference>
<evidence type="ECO:0000313" key="9">
    <source>
        <dbReference type="Proteomes" id="UP001589605"/>
    </source>
</evidence>
<dbReference type="PANTHER" id="PTHR12815">
    <property type="entry name" value="SORTING AND ASSEMBLY MACHINERY SAMM50 PROTEIN FAMILY MEMBER"/>
    <property type="match status" value="1"/>
</dbReference>
<dbReference type="InterPro" id="IPR000184">
    <property type="entry name" value="Bac_surfAg_D15"/>
</dbReference>
<feature type="domain" description="Bacterial surface antigen (D15)" evidence="7">
    <location>
        <begin position="659"/>
        <end position="818"/>
    </location>
</feature>
<comment type="caution">
    <text evidence="8">The sequence shown here is derived from an EMBL/GenBank/DDBJ whole genome shotgun (WGS) entry which is preliminary data.</text>
</comment>
<keyword evidence="5" id="KW-0998">Cell outer membrane</keyword>
<evidence type="ECO:0000256" key="6">
    <source>
        <dbReference type="SAM" id="SignalP"/>
    </source>
</evidence>
<gene>
    <name evidence="8" type="ORF">ACFFVB_15590</name>
</gene>
<dbReference type="Pfam" id="PF01103">
    <property type="entry name" value="Omp85"/>
    <property type="match status" value="1"/>
</dbReference>
<keyword evidence="9" id="KW-1185">Reference proteome</keyword>
<dbReference type="Proteomes" id="UP001589605">
    <property type="component" value="Unassembled WGS sequence"/>
</dbReference>
<evidence type="ECO:0000259" key="7">
    <source>
        <dbReference type="Pfam" id="PF01103"/>
    </source>
</evidence>
<evidence type="ECO:0000313" key="8">
    <source>
        <dbReference type="EMBL" id="MFB9054512.1"/>
    </source>
</evidence>
<name>A0ABV5F4X9_9FLAO</name>
<dbReference type="InterPro" id="IPR039910">
    <property type="entry name" value="D15-like"/>
</dbReference>
<feature type="signal peptide" evidence="6">
    <location>
        <begin position="1"/>
        <end position="20"/>
    </location>
</feature>
<proteinExistence type="predicted"/>
<comment type="subcellular location">
    <subcellularLocation>
        <location evidence="1">Membrane</location>
    </subcellularLocation>
</comment>
<keyword evidence="2" id="KW-0812">Transmembrane</keyword>
<dbReference type="PANTHER" id="PTHR12815:SF47">
    <property type="entry name" value="TRANSLOCATION AND ASSEMBLY MODULE SUBUNIT TAMA"/>
    <property type="match status" value="1"/>
</dbReference>
<protein>
    <submittedName>
        <fullName evidence="8">BamA/TamA family outer membrane protein</fullName>
    </submittedName>
</protein>
<evidence type="ECO:0000256" key="3">
    <source>
        <dbReference type="ARBA" id="ARBA00022729"/>
    </source>
</evidence>
<organism evidence="8 9">
    <name type="scientific">Formosa undariae</name>
    <dbReference type="NCBI Taxonomy" id="1325436"/>
    <lineage>
        <taxon>Bacteria</taxon>
        <taxon>Pseudomonadati</taxon>
        <taxon>Bacteroidota</taxon>
        <taxon>Flavobacteriia</taxon>
        <taxon>Flavobacteriales</taxon>
        <taxon>Flavobacteriaceae</taxon>
        <taxon>Formosa</taxon>
    </lineage>
</organism>
<dbReference type="EMBL" id="JBHMEZ010000013">
    <property type="protein sequence ID" value="MFB9054512.1"/>
    <property type="molecule type" value="Genomic_DNA"/>
</dbReference>
<evidence type="ECO:0000256" key="4">
    <source>
        <dbReference type="ARBA" id="ARBA00023136"/>
    </source>
</evidence>
<dbReference type="Gene3D" id="2.40.160.50">
    <property type="entry name" value="membrane protein fhac: a member of the omp85/tpsb transporter family"/>
    <property type="match status" value="1"/>
</dbReference>
<feature type="chain" id="PRO_5045179300" evidence="6">
    <location>
        <begin position="21"/>
        <end position="841"/>
    </location>
</feature>
<evidence type="ECO:0000256" key="2">
    <source>
        <dbReference type="ARBA" id="ARBA00022692"/>
    </source>
</evidence>
<evidence type="ECO:0000256" key="5">
    <source>
        <dbReference type="ARBA" id="ARBA00023237"/>
    </source>
</evidence>
<dbReference type="RefSeq" id="WP_382384151.1">
    <property type="nucleotide sequence ID" value="NZ_JBHMEZ010000013.1"/>
</dbReference>
<sequence length="841" mass="96282">MKQRFSKIVLFILITGLITACNSVKNVGDNDLLLVNNTIYVDSVKNTSEQIDNLIYQDPNKTMLGLPIRLYIYNLARPNIDSIIDARLNKTAKHRERLERFLSKKQLFQYINSRKNLNSWLKTTGESPTLISEPRALKSVKRLEDYYINNGWFDVTASYDTIIKPKNKVEVNYQVNLGTPYKIDSISTKIMSPVVDTIYNQFKRRSFIKKGERYTTDNFEAERDRITSSLRNQGIYQFSQDYVIFQVDTINTNKKMNVEVQIKNFSNQGTDSTYREPFKVYKIKDVNIFTDSSHENRNSTIQDSTTYNGFNLYSTDKIVFRPKALTDAVFINPGNVFRDIDRTRTYKHLSELKTFKYPDIKYVENPDSTLTTNIYLTPLKKFNLGFATEVSTSNIQVIGFSVNPSLLARNIFKGAETLELSGFASIGASKDASNDKDVFFDINEIGADLKLTIPRIFFPIKTDSLIPKTMSPTTRVGLSIASQKNVGLDKRSFTGTLNYNWRPKRGITQALDIFNVQYVRNLNPDNYFNVYSTSYDTLDDIAHDIDYIQDDEDLSIPDGTNEFIDEVLGSNPPNNISDDDIQTVNNIDERMIRLTENNLIISTAYTFIKDSRRNVSDEDFFIFRFKLESAGNLTAFGSKLANAPKNEDDQYELFNVAYSQYIKTELDFTKHWDLGHQNILAVRSFFGIAIPYGNSDNIPFAKSFFAGGANDNRAWTAYDLGPGSSQSNDDFNEANLKLALNIEHRFNVFEDLYGALFVDIGNIWNVYDNIEDEASTFDSFNSLKDAAIGSGIGLRYDFSFLVFRFDVGFKTYDPSYSEGDRWFKDYNFGNAVYNVGINYPF</sequence>
<accession>A0ABV5F4X9</accession>
<keyword evidence="4" id="KW-0472">Membrane</keyword>
<evidence type="ECO:0000256" key="1">
    <source>
        <dbReference type="ARBA" id="ARBA00004370"/>
    </source>
</evidence>
<keyword evidence="3 6" id="KW-0732">Signal</keyword>